<dbReference type="EC" id="1.1.1.37" evidence="3"/>
<dbReference type="PANTHER" id="PTHR11540:SF71">
    <property type="entry name" value="MALATE DEHYDROGENASE 1, PEROXISOMAL"/>
    <property type="match status" value="1"/>
</dbReference>
<proteinExistence type="inferred from homology"/>
<evidence type="ECO:0000313" key="10">
    <source>
        <dbReference type="Proteomes" id="UP000823749"/>
    </source>
</evidence>
<name>A0AAV6IL74_9ERIC</name>
<dbReference type="PANTHER" id="PTHR11540">
    <property type="entry name" value="MALATE AND LACTATE DEHYDROGENASE"/>
    <property type="match status" value="1"/>
</dbReference>
<accession>A0AAV6IL74</accession>
<dbReference type="GO" id="GO:0009507">
    <property type="term" value="C:chloroplast"/>
    <property type="evidence" value="ECO:0007669"/>
    <property type="project" value="TreeGrafter"/>
</dbReference>
<reference evidence="9" key="1">
    <citation type="submission" date="2020-08" db="EMBL/GenBank/DDBJ databases">
        <title>Plant Genome Project.</title>
        <authorList>
            <person name="Zhang R.-G."/>
        </authorList>
    </citation>
    <scope>NUCLEOTIDE SEQUENCE</scope>
    <source>
        <strain evidence="9">WSP0</strain>
        <tissue evidence="9">Leaf</tissue>
    </source>
</reference>
<gene>
    <name evidence="9" type="ORF">RHGRI_028981</name>
</gene>
<dbReference type="InterPro" id="IPR036291">
    <property type="entry name" value="NAD(P)-bd_dom_sf"/>
</dbReference>
<evidence type="ECO:0000256" key="2">
    <source>
        <dbReference type="ARBA" id="ARBA00011738"/>
    </source>
</evidence>
<comment type="similarity">
    <text evidence="1">Belongs to the LDH/MDH superfamily. MDH type 1 family.</text>
</comment>
<dbReference type="Pfam" id="PF02866">
    <property type="entry name" value="Ldh_1_C"/>
    <property type="match status" value="2"/>
</dbReference>
<dbReference type="InterPro" id="IPR010097">
    <property type="entry name" value="Malate_DH_type1"/>
</dbReference>
<dbReference type="Proteomes" id="UP000823749">
    <property type="component" value="Chromosome 10"/>
</dbReference>
<keyword evidence="6" id="KW-0520">NAD</keyword>
<dbReference type="InterPro" id="IPR022383">
    <property type="entry name" value="Lactate/malate_DH_C"/>
</dbReference>
<evidence type="ECO:0000313" key="9">
    <source>
        <dbReference type="EMBL" id="KAG5528227.1"/>
    </source>
</evidence>
<dbReference type="InterPro" id="IPR015955">
    <property type="entry name" value="Lactate_DH/Glyco_Ohase_4_C"/>
</dbReference>
<dbReference type="AlphaFoldDB" id="A0AAV6IL74"/>
<dbReference type="EMBL" id="JACTNZ010000010">
    <property type="protein sequence ID" value="KAG5528227.1"/>
    <property type="molecule type" value="Genomic_DNA"/>
</dbReference>
<keyword evidence="5" id="KW-0560">Oxidoreductase</keyword>
<dbReference type="CDD" id="cd01337">
    <property type="entry name" value="MDH_glyoxysomal_mitochondrial"/>
    <property type="match status" value="1"/>
</dbReference>
<dbReference type="InterPro" id="IPR001236">
    <property type="entry name" value="Lactate/malate_DH_N"/>
</dbReference>
<evidence type="ECO:0000256" key="1">
    <source>
        <dbReference type="ARBA" id="ARBA00008824"/>
    </source>
</evidence>
<dbReference type="SUPFAM" id="SSF56327">
    <property type="entry name" value="LDH C-terminal domain-like"/>
    <property type="match status" value="1"/>
</dbReference>
<evidence type="ECO:0000256" key="6">
    <source>
        <dbReference type="ARBA" id="ARBA00023027"/>
    </source>
</evidence>
<keyword evidence="10" id="KW-1185">Reference proteome</keyword>
<dbReference type="GO" id="GO:0006099">
    <property type="term" value="P:tricarboxylic acid cycle"/>
    <property type="evidence" value="ECO:0007669"/>
    <property type="project" value="UniProtKB-KW"/>
</dbReference>
<evidence type="ECO:0000256" key="5">
    <source>
        <dbReference type="ARBA" id="ARBA00023002"/>
    </source>
</evidence>
<sequence length="406" mass="43540">MQANGNANQRIARISAHLNPNYLKMEGSSGLQQVSCRAKGGAPGFKVAILGAAGGIGQPLAMLMKMNPLVSVLHLYDVVNSPGVTADISHMDTGAVVRCFLGQSQLEDALIGMDLVIIPAGVPRKPGMTRDDLFNINAGIVKTLCEGITKCCPNAIVNLISNPVNSTVPIAAEVFKKAGTYDPKRLLGVTMLVVVRANTFVAEVMGLDPREVEVPVVGGHAGVTILPLLSQRESSLLISYNLSTPIQVKPPCSFTPEETDYLTSRIQNGGTEVVEDFLYLFLSCSLLGSAWLYLQRIRISKSWGGIGNTINALDSHIKIPQAYAAVKFADACLRGLRGDASVIQCAFVASQVTELPFFASKVRLGRTGIDEIYPLGPLNEYERVGLEKAKKELAESIQKGVSFIKK</sequence>
<comment type="subunit">
    <text evidence="2">Homodimer.</text>
</comment>
<dbReference type="GO" id="GO:0030060">
    <property type="term" value="F:L-malate dehydrogenase (NAD+) activity"/>
    <property type="evidence" value="ECO:0007669"/>
    <property type="project" value="UniProtKB-EC"/>
</dbReference>
<evidence type="ECO:0000259" key="7">
    <source>
        <dbReference type="Pfam" id="PF00056"/>
    </source>
</evidence>
<evidence type="ECO:0000256" key="4">
    <source>
        <dbReference type="ARBA" id="ARBA00022532"/>
    </source>
</evidence>
<dbReference type="SUPFAM" id="SSF51735">
    <property type="entry name" value="NAD(P)-binding Rossmann-fold domains"/>
    <property type="match status" value="1"/>
</dbReference>
<feature type="domain" description="Lactate/malate dehydrogenase N-terminal" evidence="7">
    <location>
        <begin position="46"/>
        <end position="188"/>
    </location>
</feature>
<dbReference type="Pfam" id="PF00056">
    <property type="entry name" value="Ldh_1_N"/>
    <property type="match status" value="1"/>
</dbReference>
<evidence type="ECO:0000259" key="8">
    <source>
        <dbReference type="Pfam" id="PF02866"/>
    </source>
</evidence>
<evidence type="ECO:0000256" key="3">
    <source>
        <dbReference type="ARBA" id="ARBA00012995"/>
    </source>
</evidence>
<organism evidence="9 10">
    <name type="scientific">Rhododendron griersonianum</name>
    <dbReference type="NCBI Taxonomy" id="479676"/>
    <lineage>
        <taxon>Eukaryota</taxon>
        <taxon>Viridiplantae</taxon>
        <taxon>Streptophyta</taxon>
        <taxon>Embryophyta</taxon>
        <taxon>Tracheophyta</taxon>
        <taxon>Spermatophyta</taxon>
        <taxon>Magnoliopsida</taxon>
        <taxon>eudicotyledons</taxon>
        <taxon>Gunneridae</taxon>
        <taxon>Pentapetalae</taxon>
        <taxon>asterids</taxon>
        <taxon>Ericales</taxon>
        <taxon>Ericaceae</taxon>
        <taxon>Ericoideae</taxon>
        <taxon>Rhodoreae</taxon>
        <taxon>Rhododendron</taxon>
    </lineage>
</organism>
<dbReference type="Gene3D" id="3.90.110.10">
    <property type="entry name" value="Lactate dehydrogenase/glycoside hydrolase, family 4, C-terminal"/>
    <property type="match status" value="1"/>
</dbReference>
<feature type="domain" description="Lactate/malate dehydrogenase C-terminal" evidence="8">
    <location>
        <begin position="322"/>
        <end position="403"/>
    </location>
</feature>
<dbReference type="Gene3D" id="3.40.50.720">
    <property type="entry name" value="NAD(P)-binding Rossmann-like Domain"/>
    <property type="match status" value="1"/>
</dbReference>
<dbReference type="FunFam" id="3.40.50.720:FF:000013">
    <property type="entry name" value="Malate dehydrogenase"/>
    <property type="match status" value="1"/>
</dbReference>
<comment type="caution">
    <text evidence="9">The sequence shown here is derived from an EMBL/GenBank/DDBJ whole genome shotgun (WGS) entry which is preliminary data.</text>
</comment>
<keyword evidence="4" id="KW-0816">Tricarboxylic acid cycle</keyword>
<feature type="domain" description="Lactate/malate dehydrogenase C-terminal" evidence="8">
    <location>
        <begin position="190"/>
        <end position="275"/>
    </location>
</feature>
<dbReference type="NCBIfam" id="TIGR01772">
    <property type="entry name" value="MDH_euk_gproteo"/>
    <property type="match status" value="1"/>
</dbReference>
<protein>
    <recommendedName>
        <fullName evidence="3">malate dehydrogenase</fullName>
        <ecNumber evidence="3">1.1.1.37</ecNumber>
    </recommendedName>
</protein>